<dbReference type="PANTHER" id="PTHR31286">
    <property type="entry name" value="GLYCINE-RICH CELL WALL STRUCTURAL PROTEIN 1.8-LIKE"/>
    <property type="match status" value="1"/>
</dbReference>
<evidence type="ECO:0000259" key="2">
    <source>
        <dbReference type="Pfam" id="PF14392"/>
    </source>
</evidence>
<evidence type="ECO:0008006" key="5">
    <source>
        <dbReference type="Google" id="ProtNLM"/>
    </source>
</evidence>
<reference evidence="3" key="1">
    <citation type="submission" date="2019-12" db="EMBL/GenBank/DDBJ databases">
        <title>Genome sequencing and annotation of Brassica cretica.</title>
        <authorList>
            <person name="Studholme D.J."/>
            <person name="Sarris P."/>
        </authorList>
    </citation>
    <scope>NUCLEOTIDE SEQUENCE</scope>
    <source>
        <strain evidence="3">PFS-109/04</strain>
        <tissue evidence="3">Leaf</tissue>
    </source>
</reference>
<dbReference type="InterPro" id="IPR025836">
    <property type="entry name" value="Zn_knuckle_CX2CX4HX4C"/>
</dbReference>
<evidence type="ECO:0000313" key="4">
    <source>
        <dbReference type="Proteomes" id="UP000712600"/>
    </source>
</evidence>
<name>A0A8S9P8K7_BRACR</name>
<comment type="caution">
    <text evidence="3">The sequence shown here is derived from an EMBL/GenBank/DDBJ whole genome shotgun (WGS) entry which is preliminary data.</text>
</comment>
<dbReference type="Pfam" id="PF14111">
    <property type="entry name" value="DUF4283"/>
    <property type="match status" value="1"/>
</dbReference>
<sequence>MGSTFHMKSAHQAALKGKGILYEDDDEPVKLVDRDDSFIIKEFGLTLIGKILNPKKQNFEKLLQTMPSQWGLADRITANDLGNGKFLFNFTNEEDLNYVAAKGPFHFNFCMFVLVRWEPIVHDDYPWIIPCWVQLIGFPLHLWTDTNLRNIGGRIGHIDTMELMEGRLLIDVDSRRPLKFSRKVEYEGDEVTIEIKYEMLFKHCTTCGMPSHEKGYCPSIGIRQPTVERSDVFTRMQLLARQSVIRDTQGNDRSYHQPSLKIREPHSRNYAEYAPRHDLRHNLRDGNNSHPRSWIDNRRLGNHADRIIIHKDDYKRSNIYGGGRARTGPYDRVKEASWRAKPRITETKENEQNGDGLSVMNNEIVPYEHISGAGPLDSQSLSMRKKTDAVSTRKLASAIVTPSRLDLTMEDNVTVQGRSEGSVDGRALTFSPQSGKELFDDQIIGALSDMDIVEQQDKGMMDVDDNDDDLLGADLLEMEGDRFNGANTKEKGENVEIKPVRHMPHWVAQAGSLRSSVGGLQASETKQCEFREASGGTKGEGEVYVFE</sequence>
<accession>A0A8S9P8K7</accession>
<proteinExistence type="predicted"/>
<evidence type="ECO:0000313" key="3">
    <source>
        <dbReference type="EMBL" id="KAF3513964.1"/>
    </source>
</evidence>
<dbReference type="AlphaFoldDB" id="A0A8S9P8K7"/>
<protein>
    <recommendedName>
        <fullName evidence="5">DUF4283 domain-containing protein</fullName>
    </recommendedName>
</protein>
<feature type="domain" description="DUF4283" evidence="1">
    <location>
        <begin position="42"/>
        <end position="119"/>
    </location>
</feature>
<dbReference type="Proteomes" id="UP000712600">
    <property type="component" value="Unassembled WGS sequence"/>
</dbReference>
<dbReference type="InterPro" id="IPR025558">
    <property type="entry name" value="DUF4283"/>
</dbReference>
<dbReference type="PANTHER" id="PTHR31286:SF162">
    <property type="entry name" value="DUF4283 DOMAIN-CONTAINING PROTEIN-RELATED"/>
    <property type="match status" value="1"/>
</dbReference>
<dbReference type="EMBL" id="QGKX02001521">
    <property type="protein sequence ID" value="KAF3513964.1"/>
    <property type="molecule type" value="Genomic_DNA"/>
</dbReference>
<dbReference type="InterPro" id="IPR040256">
    <property type="entry name" value="At4g02000-like"/>
</dbReference>
<organism evidence="3 4">
    <name type="scientific">Brassica cretica</name>
    <name type="common">Mustard</name>
    <dbReference type="NCBI Taxonomy" id="69181"/>
    <lineage>
        <taxon>Eukaryota</taxon>
        <taxon>Viridiplantae</taxon>
        <taxon>Streptophyta</taxon>
        <taxon>Embryophyta</taxon>
        <taxon>Tracheophyta</taxon>
        <taxon>Spermatophyta</taxon>
        <taxon>Magnoliopsida</taxon>
        <taxon>eudicotyledons</taxon>
        <taxon>Gunneridae</taxon>
        <taxon>Pentapetalae</taxon>
        <taxon>rosids</taxon>
        <taxon>malvids</taxon>
        <taxon>Brassicales</taxon>
        <taxon>Brassicaceae</taxon>
        <taxon>Brassiceae</taxon>
        <taxon>Brassica</taxon>
    </lineage>
</organism>
<gene>
    <name evidence="3" type="ORF">F2Q69_00010079</name>
</gene>
<feature type="domain" description="Zinc knuckle CX2CX4HX4C" evidence="2">
    <location>
        <begin position="172"/>
        <end position="218"/>
    </location>
</feature>
<evidence type="ECO:0000259" key="1">
    <source>
        <dbReference type="Pfam" id="PF14111"/>
    </source>
</evidence>
<dbReference type="Pfam" id="PF14392">
    <property type="entry name" value="zf-CCHC_4"/>
    <property type="match status" value="1"/>
</dbReference>